<dbReference type="GO" id="GO:0006260">
    <property type="term" value="P:DNA replication"/>
    <property type="evidence" value="ECO:0007669"/>
    <property type="project" value="InterPro"/>
</dbReference>
<evidence type="ECO:0000313" key="10">
    <source>
        <dbReference type="Proteomes" id="UP000076738"/>
    </source>
</evidence>
<keyword evidence="2" id="KW-0479">Metal-binding</keyword>
<evidence type="ECO:0000256" key="5">
    <source>
        <dbReference type="ARBA" id="ARBA00023125"/>
    </source>
</evidence>
<evidence type="ECO:0000256" key="4">
    <source>
        <dbReference type="ARBA" id="ARBA00022833"/>
    </source>
</evidence>
<dbReference type="AlphaFoldDB" id="A0A167QUC4"/>
<accession>A0A167QUC4</accession>
<name>A0A167QUC4_CALVF</name>
<evidence type="ECO:0000259" key="8">
    <source>
        <dbReference type="Pfam" id="PF16900"/>
    </source>
</evidence>
<feature type="domain" description="Replication factor A C-terminal" evidence="7">
    <location>
        <begin position="467"/>
        <end position="578"/>
    </location>
</feature>
<dbReference type="Pfam" id="PF08646">
    <property type="entry name" value="Rep_fac-A_C"/>
    <property type="match status" value="1"/>
</dbReference>
<dbReference type="STRING" id="1330018.A0A167QUC4"/>
<dbReference type="InterPro" id="IPR012340">
    <property type="entry name" value="NA-bd_OB-fold"/>
</dbReference>
<reference evidence="9 10" key="1">
    <citation type="journal article" date="2016" name="Mol. Biol. Evol.">
        <title>Comparative Genomics of Early-Diverging Mushroom-Forming Fungi Provides Insights into the Origins of Lignocellulose Decay Capabilities.</title>
        <authorList>
            <person name="Nagy L.G."/>
            <person name="Riley R."/>
            <person name="Tritt A."/>
            <person name="Adam C."/>
            <person name="Daum C."/>
            <person name="Floudas D."/>
            <person name="Sun H."/>
            <person name="Yadav J.S."/>
            <person name="Pangilinan J."/>
            <person name="Larsson K.H."/>
            <person name="Matsuura K."/>
            <person name="Barry K."/>
            <person name="Labutti K."/>
            <person name="Kuo R."/>
            <person name="Ohm R.A."/>
            <person name="Bhattacharya S.S."/>
            <person name="Shirouzu T."/>
            <person name="Yoshinaga Y."/>
            <person name="Martin F.M."/>
            <person name="Grigoriev I.V."/>
            <person name="Hibbett D.S."/>
        </authorList>
    </citation>
    <scope>NUCLEOTIDE SEQUENCE [LARGE SCALE GENOMIC DNA]</scope>
    <source>
        <strain evidence="9 10">TUFC12733</strain>
    </source>
</reference>
<dbReference type="OrthoDB" id="1751331at2759"/>
<organism evidence="9 10">
    <name type="scientific">Calocera viscosa (strain TUFC12733)</name>
    <dbReference type="NCBI Taxonomy" id="1330018"/>
    <lineage>
        <taxon>Eukaryota</taxon>
        <taxon>Fungi</taxon>
        <taxon>Dikarya</taxon>
        <taxon>Basidiomycota</taxon>
        <taxon>Agaricomycotina</taxon>
        <taxon>Dacrymycetes</taxon>
        <taxon>Dacrymycetales</taxon>
        <taxon>Dacrymycetaceae</taxon>
        <taxon>Calocera</taxon>
    </lineage>
</organism>
<dbReference type="EMBL" id="KV417270">
    <property type="protein sequence ID" value="KZP00250.1"/>
    <property type="molecule type" value="Genomic_DNA"/>
</dbReference>
<keyword evidence="5" id="KW-0238">DNA-binding</keyword>
<dbReference type="InterPro" id="IPR047192">
    <property type="entry name" value="Euk_RPA1_DBD_C"/>
</dbReference>
<keyword evidence="3" id="KW-0863">Zinc-finger</keyword>
<evidence type="ECO:0000256" key="1">
    <source>
        <dbReference type="ARBA" id="ARBA00005690"/>
    </source>
</evidence>
<feature type="domain" description="Replication protein A OB" evidence="8">
    <location>
        <begin position="301"/>
        <end position="397"/>
    </location>
</feature>
<keyword evidence="10" id="KW-1185">Reference proteome</keyword>
<dbReference type="GO" id="GO:0003677">
    <property type="term" value="F:DNA binding"/>
    <property type="evidence" value="ECO:0007669"/>
    <property type="project" value="UniProtKB-KW"/>
</dbReference>
<gene>
    <name evidence="9" type="ORF">CALVIDRAFT_560841</name>
</gene>
<evidence type="ECO:0000256" key="3">
    <source>
        <dbReference type="ARBA" id="ARBA00022771"/>
    </source>
</evidence>
<dbReference type="GO" id="GO:0008270">
    <property type="term" value="F:zinc ion binding"/>
    <property type="evidence" value="ECO:0007669"/>
    <property type="project" value="UniProtKB-KW"/>
</dbReference>
<feature type="domain" description="Replication factor-A protein 1 N-terminal" evidence="6">
    <location>
        <begin position="7"/>
        <end position="105"/>
    </location>
</feature>
<evidence type="ECO:0000256" key="2">
    <source>
        <dbReference type="ARBA" id="ARBA00022723"/>
    </source>
</evidence>
<evidence type="ECO:0000313" key="9">
    <source>
        <dbReference type="EMBL" id="KZP00250.1"/>
    </source>
</evidence>
<dbReference type="Pfam" id="PF04057">
    <property type="entry name" value="Rep-A_N"/>
    <property type="match status" value="1"/>
</dbReference>
<dbReference type="SUPFAM" id="SSF50249">
    <property type="entry name" value="Nucleic acid-binding proteins"/>
    <property type="match status" value="4"/>
</dbReference>
<dbReference type="InterPro" id="IPR031657">
    <property type="entry name" value="REPA_OB_2"/>
</dbReference>
<dbReference type="Gene3D" id="2.40.50.140">
    <property type="entry name" value="Nucleic acid-binding proteins"/>
    <property type="match status" value="4"/>
</dbReference>
<protein>
    <submittedName>
        <fullName evidence="9">Nucleic acid-binding protein</fullName>
    </submittedName>
</protein>
<comment type="similarity">
    <text evidence="1">Belongs to the replication factor A protein 1 family.</text>
</comment>
<dbReference type="GO" id="GO:0005634">
    <property type="term" value="C:nucleus"/>
    <property type="evidence" value="ECO:0007669"/>
    <property type="project" value="InterPro"/>
</dbReference>
<dbReference type="Proteomes" id="UP000076738">
    <property type="component" value="Unassembled WGS sequence"/>
</dbReference>
<dbReference type="CDD" id="cd04476">
    <property type="entry name" value="RPA1_DBD_C"/>
    <property type="match status" value="1"/>
</dbReference>
<sequence>MSYLDLSSGACYNLLFTKRDKYSCVVQVMKIEASKLADDFATRLLFLQVSDGQDYITATLRPHLLHLVDEGQIKEKTMIRIEDFTQIKTSAGRISVIIHAVQAVRQLEYFKGTPKPLQQMSTNRRFIRTTSHNAMEQFFDQVTIKNPAIKNVPFTYCTIEKAIGFQFPQPAPVPLPLPTHISIANVTLQSENFTIIARLTRKSPVTTYHRLTGSGDRQLLTLHDQTGEIGAVMWKAAMQRSDSMDVGCVYAFHNATVLPANAAYNSVGHLCQLNFNIAAQFEAIADEGVIPQYWFNYITVSQVADLSTHDYCDIRGIVKSVGDGVKFRPKAGFATDQATSFLDVCIVDESLAMVRICVWEDFRIMFEGQQGRAVSIKGLKWDYHQGPSLMTKSGRTVVHYDDDDPYHQALEEWYKSQTNTTWHSLSAMYTAAGHRPVDSTLPLEEISIADAKARNLGKGEGIDPFILIADIEVVAAKEIGYYACCDKECNKRADYADDGTWYCTSCDREFRNPRFIFNLSIQLDDGSQFEDGTPMTVTCTSFNEVGLELFGESATTLARLQHSEVDGDVDEFQQYLELVKGRYTVTVWANTSKNTLPNGHVFANENWIITRMIPINVA</sequence>
<dbReference type="Pfam" id="PF16900">
    <property type="entry name" value="REPA_OB_2"/>
    <property type="match status" value="1"/>
</dbReference>
<keyword evidence="4" id="KW-0862">Zinc</keyword>
<evidence type="ECO:0000259" key="6">
    <source>
        <dbReference type="Pfam" id="PF04057"/>
    </source>
</evidence>
<evidence type="ECO:0000259" key="7">
    <source>
        <dbReference type="Pfam" id="PF08646"/>
    </source>
</evidence>
<dbReference type="InterPro" id="IPR007199">
    <property type="entry name" value="Rep_factor-A_N"/>
</dbReference>
<proteinExistence type="inferred from homology"/>
<dbReference type="InterPro" id="IPR013955">
    <property type="entry name" value="Rep_factor-A_C"/>
</dbReference>